<protein>
    <submittedName>
        <fullName evidence="6">Diacylglycerol kinase</fullName>
        <ecNumber evidence="6">2.7.1.107</ecNumber>
    </submittedName>
</protein>
<evidence type="ECO:0000313" key="7">
    <source>
        <dbReference type="Proteomes" id="UP000236173"/>
    </source>
</evidence>
<dbReference type="InterPro" id="IPR016064">
    <property type="entry name" value="NAD/diacylglycerol_kinase_sf"/>
</dbReference>
<dbReference type="SUPFAM" id="SSF111331">
    <property type="entry name" value="NAD kinase/diacylglycerol kinase-like"/>
    <property type="match status" value="1"/>
</dbReference>
<keyword evidence="4" id="KW-0067">ATP-binding</keyword>
<dbReference type="InterPro" id="IPR001206">
    <property type="entry name" value="Diacylglycerol_kinase_cat_dom"/>
</dbReference>
<evidence type="ECO:0000259" key="5">
    <source>
        <dbReference type="PROSITE" id="PS50146"/>
    </source>
</evidence>
<dbReference type="InterPro" id="IPR017438">
    <property type="entry name" value="ATP-NAD_kinase_N"/>
</dbReference>
<dbReference type="Gene3D" id="3.40.50.10330">
    <property type="entry name" value="Probable inorganic polyphosphate/atp-NAD kinase, domain 1"/>
    <property type="match status" value="1"/>
</dbReference>
<dbReference type="AlphaFoldDB" id="A0A2H5XCC9"/>
<dbReference type="InterPro" id="IPR050187">
    <property type="entry name" value="Lipid_Phosphate_FormReg"/>
</dbReference>
<dbReference type="Pfam" id="PF00781">
    <property type="entry name" value="DAGK_cat"/>
    <property type="match status" value="1"/>
</dbReference>
<dbReference type="PANTHER" id="PTHR12358:SF54">
    <property type="entry name" value="SPHINGOSINE KINASE RELATED PROTEIN"/>
    <property type="match status" value="1"/>
</dbReference>
<gene>
    <name evidence="6" type="primary">dagK_1</name>
    <name evidence="6" type="ORF">HRbin17_01366</name>
</gene>
<keyword evidence="2" id="KW-0547">Nucleotide-binding</keyword>
<keyword evidence="1 6" id="KW-0808">Transferase</keyword>
<dbReference type="PANTHER" id="PTHR12358">
    <property type="entry name" value="SPHINGOSINE KINASE"/>
    <property type="match status" value="1"/>
</dbReference>
<dbReference type="Pfam" id="PF19279">
    <property type="entry name" value="YegS_C"/>
    <property type="match status" value="1"/>
</dbReference>
<evidence type="ECO:0000313" key="6">
    <source>
        <dbReference type="EMBL" id="GBC98849.1"/>
    </source>
</evidence>
<keyword evidence="3 6" id="KW-0418">Kinase</keyword>
<evidence type="ECO:0000256" key="2">
    <source>
        <dbReference type="ARBA" id="ARBA00022741"/>
    </source>
</evidence>
<dbReference type="Proteomes" id="UP000236173">
    <property type="component" value="Unassembled WGS sequence"/>
</dbReference>
<accession>A0A2H5XCC9</accession>
<dbReference type="GO" id="GO:0008654">
    <property type="term" value="P:phospholipid biosynthetic process"/>
    <property type="evidence" value="ECO:0007669"/>
    <property type="project" value="InterPro"/>
</dbReference>
<comment type="caution">
    <text evidence="6">The sequence shown here is derived from an EMBL/GenBank/DDBJ whole genome shotgun (WGS) entry which is preliminary data.</text>
</comment>
<proteinExistence type="predicted"/>
<dbReference type="PROSITE" id="PS50146">
    <property type="entry name" value="DAGK"/>
    <property type="match status" value="1"/>
</dbReference>
<dbReference type="EC" id="2.7.1.107" evidence="6"/>
<name>A0A2H5XCC9_9BACT</name>
<dbReference type="NCBIfam" id="TIGR00147">
    <property type="entry name" value="YegS/Rv2252/BmrU family lipid kinase"/>
    <property type="match status" value="1"/>
</dbReference>
<dbReference type="EMBL" id="BEHT01000016">
    <property type="protein sequence ID" value="GBC98849.1"/>
    <property type="molecule type" value="Genomic_DNA"/>
</dbReference>
<reference evidence="7" key="1">
    <citation type="submission" date="2017-09" db="EMBL/GenBank/DDBJ databases">
        <title>Metaegenomics of thermophilic ammonia-oxidizing enrichment culture.</title>
        <authorList>
            <person name="Kato S."/>
            <person name="Suzuki K."/>
        </authorList>
    </citation>
    <scope>NUCLEOTIDE SEQUENCE [LARGE SCALE GENOMIC DNA]</scope>
</reference>
<evidence type="ECO:0000256" key="4">
    <source>
        <dbReference type="ARBA" id="ARBA00022840"/>
    </source>
</evidence>
<evidence type="ECO:0000256" key="1">
    <source>
        <dbReference type="ARBA" id="ARBA00022679"/>
    </source>
</evidence>
<dbReference type="InterPro" id="IPR045540">
    <property type="entry name" value="YegS/DAGK_C"/>
</dbReference>
<dbReference type="GO" id="GO:0004143">
    <property type="term" value="F:ATP-dependent diacylglycerol kinase activity"/>
    <property type="evidence" value="ECO:0007669"/>
    <property type="project" value="UniProtKB-EC"/>
</dbReference>
<dbReference type="SMART" id="SM00046">
    <property type="entry name" value="DAGKc"/>
    <property type="match status" value="1"/>
</dbReference>
<sequence length="318" mass="34637">MSATRRWETVLLIVNPHAGGGKGRRWAARLEAALRQRFARVRTVLTEKSGSAAEAVARYDAELVVVAGGDGVFHDAINGAMQTRRSLPFILVPIGTGNVLASNLGIPKDPLRALAASLDGQLCPLDLGQAHDRFFHCSLGIGLDAYVVAQMEAERASQVKRLLGKVAYLLAALRHSVRYEWSHVRIEAELADGCEACWERDAWLVLVTNVADYGGVNIAPDARPDDGALDLVVLPAHSKVDYFRFGVLGWLGWHLRHPEVVVRPIRRARIVSAPPVPTQLDGEPAPTTPVDVQVVPRALTVLLPRTPLRAQHRVASTL</sequence>
<dbReference type="Gene3D" id="2.60.200.40">
    <property type="match status" value="1"/>
</dbReference>
<dbReference type="GO" id="GO:0005524">
    <property type="term" value="F:ATP binding"/>
    <property type="evidence" value="ECO:0007669"/>
    <property type="project" value="UniProtKB-KW"/>
</dbReference>
<feature type="domain" description="DAGKc" evidence="5">
    <location>
        <begin position="5"/>
        <end position="134"/>
    </location>
</feature>
<dbReference type="InterPro" id="IPR005218">
    <property type="entry name" value="Diacylglycerol/lipid_kinase"/>
</dbReference>
<evidence type="ECO:0000256" key="3">
    <source>
        <dbReference type="ARBA" id="ARBA00022777"/>
    </source>
</evidence>
<organism evidence="6 7">
    <name type="scientific">Candidatus Fervidibacter japonicus</name>
    <dbReference type="NCBI Taxonomy" id="2035412"/>
    <lineage>
        <taxon>Bacteria</taxon>
        <taxon>Candidatus Fervidibacterota</taxon>
        <taxon>Candidatus Fervidibacter</taxon>
    </lineage>
</organism>